<feature type="domain" description="LIM zinc-binding" evidence="14">
    <location>
        <begin position="1"/>
        <end position="48"/>
    </location>
</feature>
<dbReference type="OrthoDB" id="25414at2759"/>
<dbReference type="GO" id="GO:0046872">
    <property type="term" value="F:metal ion binding"/>
    <property type="evidence" value="ECO:0007669"/>
    <property type="project" value="UniProtKB-KW"/>
</dbReference>
<comment type="subcellular location">
    <subcellularLocation>
        <location evidence="2">Cell junction</location>
        <location evidence="2">Focal adhesion</location>
    </subcellularLocation>
    <subcellularLocation>
        <location evidence="1">Cytoplasm</location>
        <location evidence="1">Cytoskeleton</location>
    </subcellularLocation>
</comment>
<proteinExistence type="inferred from homology"/>
<dbReference type="GO" id="GO:0007155">
    <property type="term" value="P:cell adhesion"/>
    <property type="evidence" value="ECO:0007669"/>
    <property type="project" value="UniProtKB-KW"/>
</dbReference>
<evidence type="ECO:0000256" key="12">
    <source>
        <dbReference type="ARBA" id="ARBA00039396"/>
    </source>
</evidence>
<evidence type="ECO:0000256" key="6">
    <source>
        <dbReference type="ARBA" id="ARBA00022737"/>
    </source>
</evidence>
<dbReference type="GO" id="GO:0005925">
    <property type="term" value="C:focal adhesion"/>
    <property type="evidence" value="ECO:0007669"/>
    <property type="project" value="UniProtKB-SubCell"/>
</dbReference>
<dbReference type="PROSITE" id="PS51257">
    <property type="entry name" value="PROKAR_LIPOPROTEIN"/>
    <property type="match status" value="1"/>
</dbReference>
<dbReference type="SMART" id="SM00132">
    <property type="entry name" value="LIM"/>
    <property type="match status" value="2"/>
</dbReference>
<dbReference type="GO" id="GO:0001725">
    <property type="term" value="C:stress fiber"/>
    <property type="evidence" value="ECO:0007669"/>
    <property type="project" value="TreeGrafter"/>
</dbReference>
<keyword evidence="9" id="KW-0965">Cell junction</keyword>
<keyword evidence="5 13" id="KW-0479">Metal-binding</keyword>
<dbReference type="Pfam" id="PF00412">
    <property type="entry name" value="LIM"/>
    <property type="match status" value="1"/>
</dbReference>
<dbReference type="AlphaFoldDB" id="A0A6P3H9P1"/>
<evidence type="ECO:0000313" key="15">
    <source>
        <dbReference type="Proteomes" id="UP000515208"/>
    </source>
</evidence>
<evidence type="ECO:0000256" key="10">
    <source>
        <dbReference type="ARBA" id="ARBA00023038"/>
    </source>
</evidence>
<organism evidence="15 16">
    <name type="scientific">Bison bison bison</name>
    <name type="common">North American plains bison</name>
    <dbReference type="NCBI Taxonomy" id="43346"/>
    <lineage>
        <taxon>Eukaryota</taxon>
        <taxon>Metazoa</taxon>
        <taxon>Chordata</taxon>
        <taxon>Craniata</taxon>
        <taxon>Vertebrata</taxon>
        <taxon>Euteleostomi</taxon>
        <taxon>Mammalia</taxon>
        <taxon>Eutheria</taxon>
        <taxon>Laurasiatheria</taxon>
        <taxon>Artiodactyla</taxon>
        <taxon>Ruminantia</taxon>
        <taxon>Pecora</taxon>
        <taxon>Bovidae</taxon>
        <taxon>Bovinae</taxon>
        <taxon>Bison</taxon>
    </lineage>
</organism>
<name>A0A6P3H9P1_BISBB</name>
<dbReference type="GeneID" id="104986402"/>
<dbReference type="KEGG" id="bbis:104986402"/>
<reference evidence="16" key="1">
    <citation type="submission" date="2025-08" db="UniProtKB">
        <authorList>
            <consortium name="RefSeq"/>
        </authorList>
    </citation>
    <scope>IDENTIFICATION</scope>
    <source>
        <tissue evidence="16">Blood</tissue>
    </source>
</reference>
<evidence type="ECO:0000259" key="14">
    <source>
        <dbReference type="PROSITE" id="PS50023"/>
    </source>
</evidence>
<keyword evidence="10 13" id="KW-0440">LIM domain</keyword>
<evidence type="ECO:0000256" key="7">
    <source>
        <dbReference type="ARBA" id="ARBA00022833"/>
    </source>
</evidence>
<evidence type="ECO:0000313" key="16">
    <source>
        <dbReference type="RefSeq" id="XP_010835255.1"/>
    </source>
</evidence>
<keyword evidence="11" id="KW-0206">Cytoskeleton</keyword>
<keyword evidence="15" id="KW-1185">Reference proteome</keyword>
<dbReference type="Proteomes" id="UP000515208">
    <property type="component" value="Unplaced"/>
</dbReference>
<dbReference type="PROSITE" id="PS50023">
    <property type="entry name" value="LIM_DOMAIN_2"/>
    <property type="match status" value="1"/>
</dbReference>
<accession>A0A6P3H9P1</accession>
<evidence type="ECO:0000256" key="11">
    <source>
        <dbReference type="ARBA" id="ARBA00023212"/>
    </source>
</evidence>
<evidence type="ECO:0000256" key="3">
    <source>
        <dbReference type="ARBA" id="ARBA00009611"/>
    </source>
</evidence>
<dbReference type="PANTHER" id="PTHR24212:SF1">
    <property type="entry name" value="ZYXIN"/>
    <property type="match status" value="1"/>
</dbReference>
<evidence type="ECO:0000256" key="9">
    <source>
        <dbReference type="ARBA" id="ARBA00022949"/>
    </source>
</evidence>
<evidence type="ECO:0000256" key="1">
    <source>
        <dbReference type="ARBA" id="ARBA00004245"/>
    </source>
</evidence>
<dbReference type="FunFam" id="2.10.110.10:FF:000057">
    <property type="entry name" value="Zyxin"/>
    <property type="match status" value="1"/>
</dbReference>
<dbReference type="RefSeq" id="XP_010835255.1">
    <property type="nucleotide sequence ID" value="XM_010836953.1"/>
</dbReference>
<gene>
    <name evidence="16" type="primary">LOC104986402</name>
</gene>
<sequence>MLRATGKAYHPQCFTCVVCACPLEGTSFIVDQANRPHCVPDYHKQYAPRCSVCAEPIMPEPGREETVRVVALDKNFHMKCYKCEVGCTPAPSPSGMGGWWDAAHGSGGGRCWLAGPGCCNFEGGQWRRPHPPREDASLASGWRCGVLCEVTE</sequence>
<evidence type="ECO:0000256" key="8">
    <source>
        <dbReference type="ARBA" id="ARBA00022889"/>
    </source>
</evidence>
<evidence type="ECO:0000256" key="4">
    <source>
        <dbReference type="ARBA" id="ARBA00022490"/>
    </source>
</evidence>
<keyword evidence="4" id="KW-0963">Cytoplasm</keyword>
<dbReference type="GO" id="GO:0005737">
    <property type="term" value="C:cytoplasm"/>
    <property type="evidence" value="ECO:0007669"/>
    <property type="project" value="TreeGrafter"/>
</dbReference>
<dbReference type="GO" id="GO:0007229">
    <property type="term" value="P:integrin-mediated signaling pathway"/>
    <property type="evidence" value="ECO:0007669"/>
    <property type="project" value="TreeGrafter"/>
</dbReference>
<dbReference type="InterPro" id="IPR001781">
    <property type="entry name" value="Znf_LIM"/>
</dbReference>
<evidence type="ECO:0000256" key="13">
    <source>
        <dbReference type="PROSITE-ProRule" id="PRU00125"/>
    </source>
</evidence>
<protein>
    <recommendedName>
        <fullName evidence="12">Zyxin</fullName>
    </recommendedName>
</protein>
<keyword evidence="8" id="KW-0130">Cell adhesion</keyword>
<comment type="similarity">
    <text evidence="3">Belongs to the zyxin/ajuba family.</text>
</comment>
<dbReference type="SUPFAM" id="SSF57716">
    <property type="entry name" value="Glucocorticoid receptor-like (DNA-binding domain)"/>
    <property type="match status" value="1"/>
</dbReference>
<dbReference type="GO" id="GO:0007179">
    <property type="term" value="P:transforming growth factor beta receptor signaling pathway"/>
    <property type="evidence" value="ECO:0007669"/>
    <property type="project" value="TreeGrafter"/>
</dbReference>
<evidence type="ECO:0000256" key="5">
    <source>
        <dbReference type="ARBA" id="ARBA00022723"/>
    </source>
</evidence>
<dbReference type="Gene3D" id="2.10.110.10">
    <property type="entry name" value="Cysteine Rich Protein"/>
    <property type="match status" value="2"/>
</dbReference>
<keyword evidence="6" id="KW-0677">Repeat</keyword>
<keyword evidence="7 13" id="KW-0862">Zinc</keyword>
<dbReference type="PANTHER" id="PTHR24212">
    <property type="entry name" value="ZYXIN/TRIP6"/>
    <property type="match status" value="1"/>
</dbReference>
<evidence type="ECO:0000256" key="2">
    <source>
        <dbReference type="ARBA" id="ARBA00004246"/>
    </source>
</evidence>